<evidence type="ECO:0000259" key="4">
    <source>
        <dbReference type="Pfam" id="PF13439"/>
    </source>
</evidence>
<protein>
    <recommendedName>
        <fullName evidence="7">Glycosyl transferase family 1</fullName>
    </recommendedName>
</protein>
<dbReference type="Proteomes" id="UP000570517">
    <property type="component" value="Unassembled WGS sequence"/>
</dbReference>
<name>A0A850PS88_9MYCO</name>
<dbReference type="Pfam" id="PF13439">
    <property type="entry name" value="Glyco_transf_4"/>
    <property type="match status" value="1"/>
</dbReference>
<keyword evidence="6" id="KW-1185">Reference proteome</keyword>
<feature type="domain" description="Glycosyl transferase family 1" evidence="3">
    <location>
        <begin position="168"/>
        <end position="327"/>
    </location>
</feature>
<evidence type="ECO:0000259" key="3">
    <source>
        <dbReference type="Pfam" id="PF00534"/>
    </source>
</evidence>
<proteinExistence type="predicted"/>
<keyword evidence="2" id="KW-0808">Transferase</keyword>
<dbReference type="InterPro" id="IPR001296">
    <property type="entry name" value="Glyco_trans_1"/>
</dbReference>
<dbReference type="Gene3D" id="3.40.50.2000">
    <property type="entry name" value="Glycogen Phosphorylase B"/>
    <property type="match status" value="2"/>
</dbReference>
<dbReference type="AlphaFoldDB" id="A0A850PS88"/>
<dbReference type="InterPro" id="IPR050194">
    <property type="entry name" value="Glycosyltransferase_grp1"/>
</dbReference>
<keyword evidence="1" id="KW-0328">Glycosyltransferase</keyword>
<dbReference type="SUPFAM" id="SSF53756">
    <property type="entry name" value="UDP-Glycosyltransferase/glycogen phosphorylase"/>
    <property type="match status" value="1"/>
</dbReference>
<dbReference type="GO" id="GO:1901137">
    <property type="term" value="P:carbohydrate derivative biosynthetic process"/>
    <property type="evidence" value="ECO:0007669"/>
    <property type="project" value="UniProtKB-ARBA"/>
</dbReference>
<organism evidence="5 6">
    <name type="scientific">Mycolicibacterium hippocampi</name>
    <dbReference type="NCBI Taxonomy" id="659824"/>
    <lineage>
        <taxon>Bacteria</taxon>
        <taxon>Bacillati</taxon>
        <taxon>Actinomycetota</taxon>
        <taxon>Actinomycetes</taxon>
        <taxon>Mycobacteriales</taxon>
        <taxon>Mycobacteriaceae</taxon>
        <taxon>Mycolicibacterium</taxon>
    </lineage>
</organism>
<evidence type="ECO:0000256" key="1">
    <source>
        <dbReference type="ARBA" id="ARBA00022676"/>
    </source>
</evidence>
<dbReference type="InterPro" id="IPR028098">
    <property type="entry name" value="Glyco_trans_4-like_N"/>
</dbReference>
<dbReference type="Pfam" id="PF00534">
    <property type="entry name" value="Glycos_transf_1"/>
    <property type="match status" value="1"/>
</dbReference>
<sequence>MVELAAAQLCRGDDVLVVSLAPDGDEPRSGGTAREVPILDVGCRTRRPLRDMELLLRARSGIKKFAPDVIHVHNSSTAAVLLAGIPAAKVLTFDYFRYRGSERRGARAAYRRALKSFDVLMPVSEFCAQRAAEYWSIPLADFRVLHNGVNVEQFSPDDSRRLAARQRYDLNDRLVIGYVGRICEQKGSDTLAEAYRKVKMAHPEAALLVAGPTDFFGQTRSTPLTDRIERLGGRWLGPVPEDEVADVMRSLDICAMPTRQDEMFGMAAAEALSSGTPVVCSNLGGLPEVVSTSAGVLVQPGDAEALAEELIALCGDRVTLARLAAAAPREASKFTWAAIADRAETLYREVLKR</sequence>
<dbReference type="PANTHER" id="PTHR45947:SF15">
    <property type="entry name" value="TEICHURONIC ACID BIOSYNTHESIS GLYCOSYLTRANSFERASE TUAC-RELATED"/>
    <property type="match status" value="1"/>
</dbReference>
<evidence type="ECO:0000313" key="5">
    <source>
        <dbReference type="EMBL" id="NVN53442.1"/>
    </source>
</evidence>
<gene>
    <name evidence="5" type="ORF">HLY00_3790</name>
</gene>
<dbReference type="CDD" id="cd03801">
    <property type="entry name" value="GT4_PimA-like"/>
    <property type="match status" value="1"/>
</dbReference>
<dbReference type="PANTHER" id="PTHR45947">
    <property type="entry name" value="SULFOQUINOVOSYL TRANSFERASE SQD2"/>
    <property type="match status" value="1"/>
</dbReference>
<feature type="domain" description="Glycosyltransferase subfamily 4-like N-terminal" evidence="4">
    <location>
        <begin position="2"/>
        <end position="152"/>
    </location>
</feature>
<dbReference type="EMBL" id="JABFYL010000049">
    <property type="protein sequence ID" value="NVN53442.1"/>
    <property type="molecule type" value="Genomic_DNA"/>
</dbReference>
<accession>A0A850PS88</accession>
<dbReference type="GO" id="GO:1903509">
    <property type="term" value="P:liposaccharide metabolic process"/>
    <property type="evidence" value="ECO:0007669"/>
    <property type="project" value="UniProtKB-ARBA"/>
</dbReference>
<reference evidence="5 6" key="1">
    <citation type="submission" date="2020-05" db="EMBL/GenBank/DDBJ databases">
        <title>Draft genome sequence of Mycobacterium hippocampi DL, isolated from European seabass, Dicentrarchus labrax, reared in fish farms.</title>
        <authorList>
            <person name="Stathopoulou P."/>
            <person name="Asimakis E."/>
            <person name="Tzokas K."/>
            <person name="Batargias C."/>
            <person name="Tsiamis G."/>
        </authorList>
    </citation>
    <scope>NUCLEOTIDE SEQUENCE [LARGE SCALE GENOMIC DNA]</scope>
    <source>
        <strain evidence="5 6">DL</strain>
    </source>
</reference>
<evidence type="ECO:0000256" key="2">
    <source>
        <dbReference type="ARBA" id="ARBA00022679"/>
    </source>
</evidence>
<evidence type="ECO:0000313" key="6">
    <source>
        <dbReference type="Proteomes" id="UP000570517"/>
    </source>
</evidence>
<dbReference type="GO" id="GO:0016757">
    <property type="term" value="F:glycosyltransferase activity"/>
    <property type="evidence" value="ECO:0007669"/>
    <property type="project" value="UniProtKB-KW"/>
</dbReference>
<evidence type="ECO:0008006" key="7">
    <source>
        <dbReference type="Google" id="ProtNLM"/>
    </source>
</evidence>
<dbReference type="GO" id="GO:0008610">
    <property type="term" value="P:lipid biosynthetic process"/>
    <property type="evidence" value="ECO:0007669"/>
    <property type="project" value="UniProtKB-ARBA"/>
</dbReference>
<comment type="caution">
    <text evidence="5">The sequence shown here is derived from an EMBL/GenBank/DDBJ whole genome shotgun (WGS) entry which is preliminary data.</text>
</comment>